<name>A0A844FZ06_9BACT</name>
<evidence type="ECO:0000313" key="13">
    <source>
        <dbReference type="EMBL" id="MST95539.1"/>
    </source>
</evidence>
<evidence type="ECO:0000256" key="10">
    <source>
        <dbReference type="ARBA" id="ARBA00029774"/>
    </source>
</evidence>
<proteinExistence type="inferred from homology"/>
<sequence>MTRVLKLAESGVDAAADAVLEALAGPGAVVLLPTETVYGLVCRADDAAARQRIYDLKDRDASKPLGWFVADWRMLAGYGVRLEGLPEQLAVRHCPGPITIIAPRQDGGTTGFRVPDHPLVLAVLRRIGCPLAQTSANHSGHPNALTVQAALAELSGDAALAVDGGPIAPDALASTVVDATGKEPRVLRRGALRI</sequence>
<dbReference type="InterPro" id="IPR006070">
    <property type="entry name" value="Sua5-like_dom"/>
</dbReference>
<comment type="catalytic activity">
    <reaction evidence="11">
        <text>L-threonine + hydrogencarbonate + ATP = L-threonylcarbamoyladenylate + diphosphate + H2O</text>
        <dbReference type="Rhea" id="RHEA:36407"/>
        <dbReference type="ChEBI" id="CHEBI:15377"/>
        <dbReference type="ChEBI" id="CHEBI:17544"/>
        <dbReference type="ChEBI" id="CHEBI:30616"/>
        <dbReference type="ChEBI" id="CHEBI:33019"/>
        <dbReference type="ChEBI" id="CHEBI:57926"/>
        <dbReference type="ChEBI" id="CHEBI:73682"/>
        <dbReference type="EC" id="2.7.7.87"/>
    </reaction>
</comment>
<evidence type="ECO:0000256" key="9">
    <source>
        <dbReference type="ARBA" id="ARBA00022840"/>
    </source>
</evidence>
<dbReference type="PROSITE" id="PS51163">
    <property type="entry name" value="YRDC"/>
    <property type="match status" value="1"/>
</dbReference>
<evidence type="ECO:0000256" key="7">
    <source>
        <dbReference type="ARBA" id="ARBA00022695"/>
    </source>
</evidence>
<comment type="subcellular location">
    <subcellularLocation>
        <location evidence="1">Cytoplasm</location>
    </subcellularLocation>
</comment>
<dbReference type="GO" id="GO:0006450">
    <property type="term" value="P:regulation of translational fidelity"/>
    <property type="evidence" value="ECO:0007669"/>
    <property type="project" value="TreeGrafter"/>
</dbReference>
<evidence type="ECO:0000313" key="14">
    <source>
        <dbReference type="Proteomes" id="UP000435649"/>
    </source>
</evidence>
<evidence type="ECO:0000256" key="1">
    <source>
        <dbReference type="ARBA" id="ARBA00004496"/>
    </source>
</evidence>
<dbReference type="GO" id="GO:0005524">
    <property type="term" value="F:ATP binding"/>
    <property type="evidence" value="ECO:0007669"/>
    <property type="project" value="UniProtKB-KW"/>
</dbReference>
<feature type="domain" description="YrdC-like" evidence="12">
    <location>
        <begin position="13"/>
        <end position="192"/>
    </location>
</feature>
<dbReference type="InterPro" id="IPR017945">
    <property type="entry name" value="DHBP_synth_RibB-like_a/b_dom"/>
</dbReference>
<gene>
    <name evidence="13" type="ORF">FYJ85_00560</name>
</gene>
<evidence type="ECO:0000256" key="5">
    <source>
        <dbReference type="ARBA" id="ARBA00022679"/>
    </source>
</evidence>
<keyword evidence="7" id="KW-0548">Nucleotidyltransferase</keyword>
<dbReference type="RefSeq" id="WP_154416649.1">
    <property type="nucleotide sequence ID" value="NZ_DBFCGB010000050.1"/>
</dbReference>
<evidence type="ECO:0000256" key="11">
    <source>
        <dbReference type="ARBA" id="ARBA00048366"/>
    </source>
</evidence>
<accession>A0A844FZ06</accession>
<dbReference type="GO" id="GO:0061710">
    <property type="term" value="F:L-threonylcarbamoyladenylate synthase"/>
    <property type="evidence" value="ECO:0007669"/>
    <property type="project" value="UniProtKB-EC"/>
</dbReference>
<dbReference type="PANTHER" id="PTHR17490">
    <property type="entry name" value="SUA5"/>
    <property type="match status" value="1"/>
</dbReference>
<dbReference type="GO" id="GO:0003725">
    <property type="term" value="F:double-stranded RNA binding"/>
    <property type="evidence" value="ECO:0007669"/>
    <property type="project" value="InterPro"/>
</dbReference>
<comment type="caution">
    <text evidence="13">The sequence shown here is derived from an EMBL/GenBank/DDBJ whole genome shotgun (WGS) entry which is preliminary data.</text>
</comment>
<keyword evidence="14" id="KW-1185">Reference proteome</keyword>
<keyword evidence="9" id="KW-0067">ATP-binding</keyword>
<keyword evidence="5" id="KW-0808">Transferase</keyword>
<comment type="similarity">
    <text evidence="2">Belongs to the SUA5 family.</text>
</comment>
<dbReference type="InterPro" id="IPR050156">
    <property type="entry name" value="TC-AMP_synthase_SUA5"/>
</dbReference>
<dbReference type="PANTHER" id="PTHR17490:SF16">
    <property type="entry name" value="THREONYLCARBAMOYL-AMP SYNTHASE"/>
    <property type="match status" value="1"/>
</dbReference>
<organism evidence="13 14">
    <name type="scientific">Victivallis lenta</name>
    <dbReference type="NCBI Taxonomy" id="2606640"/>
    <lineage>
        <taxon>Bacteria</taxon>
        <taxon>Pseudomonadati</taxon>
        <taxon>Lentisphaerota</taxon>
        <taxon>Lentisphaeria</taxon>
        <taxon>Victivallales</taxon>
        <taxon>Victivallaceae</taxon>
        <taxon>Victivallis</taxon>
    </lineage>
</organism>
<evidence type="ECO:0000256" key="2">
    <source>
        <dbReference type="ARBA" id="ARBA00007663"/>
    </source>
</evidence>
<evidence type="ECO:0000256" key="3">
    <source>
        <dbReference type="ARBA" id="ARBA00012584"/>
    </source>
</evidence>
<dbReference type="EC" id="2.7.7.87" evidence="3"/>
<dbReference type="AlphaFoldDB" id="A0A844FZ06"/>
<protein>
    <recommendedName>
        <fullName evidence="10">L-threonylcarbamoyladenylate synthase</fullName>
        <ecNumber evidence="3">2.7.7.87</ecNumber>
    </recommendedName>
    <alternativeName>
        <fullName evidence="10">L-threonylcarbamoyladenylate synthase</fullName>
    </alternativeName>
</protein>
<dbReference type="Proteomes" id="UP000435649">
    <property type="component" value="Unassembled WGS sequence"/>
</dbReference>
<reference evidence="13 14" key="1">
    <citation type="submission" date="2019-08" db="EMBL/GenBank/DDBJ databases">
        <title>In-depth cultivation of the pig gut microbiome towards novel bacterial diversity and tailored functional studies.</title>
        <authorList>
            <person name="Wylensek D."/>
            <person name="Hitch T.C.A."/>
            <person name="Clavel T."/>
        </authorList>
    </citation>
    <scope>NUCLEOTIDE SEQUENCE [LARGE SCALE GENOMIC DNA]</scope>
    <source>
        <strain evidence="13 14">BBE-744-WT-12</strain>
    </source>
</reference>
<keyword evidence="6" id="KW-0819">tRNA processing</keyword>
<dbReference type="SUPFAM" id="SSF55821">
    <property type="entry name" value="YrdC/RibB"/>
    <property type="match status" value="1"/>
</dbReference>
<keyword evidence="4" id="KW-0963">Cytoplasm</keyword>
<dbReference type="EMBL" id="VUNS01000001">
    <property type="protein sequence ID" value="MST95539.1"/>
    <property type="molecule type" value="Genomic_DNA"/>
</dbReference>
<dbReference type="Gene3D" id="3.90.870.10">
    <property type="entry name" value="DHBP synthase"/>
    <property type="match status" value="1"/>
</dbReference>
<evidence type="ECO:0000259" key="12">
    <source>
        <dbReference type="PROSITE" id="PS51163"/>
    </source>
</evidence>
<keyword evidence="8" id="KW-0547">Nucleotide-binding</keyword>
<dbReference type="GO" id="GO:0008033">
    <property type="term" value="P:tRNA processing"/>
    <property type="evidence" value="ECO:0007669"/>
    <property type="project" value="UniProtKB-KW"/>
</dbReference>
<evidence type="ECO:0000256" key="4">
    <source>
        <dbReference type="ARBA" id="ARBA00022490"/>
    </source>
</evidence>
<evidence type="ECO:0000256" key="6">
    <source>
        <dbReference type="ARBA" id="ARBA00022694"/>
    </source>
</evidence>
<dbReference type="GO" id="GO:0000049">
    <property type="term" value="F:tRNA binding"/>
    <property type="evidence" value="ECO:0007669"/>
    <property type="project" value="TreeGrafter"/>
</dbReference>
<dbReference type="GO" id="GO:0005737">
    <property type="term" value="C:cytoplasm"/>
    <property type="evidence" value="ECO:0007669"/>
    <property type="project" value="UniProtKB-SubCell"/>
</dbReference>
<dbReference type="Pfam" id="PF01300">
    <property type="entry name" value="Sua5_yciO_yrdC"/>
    <property type="match status" value="1"/>
</dbReference>
<evidence type="ECO:0000256" key="8">
    <source>
        <dbReference type="ARBA" id="ARBA00022741"/>
    </source>
</evidence>